<accession>A0A2P6NCB7</accession>
<dbReference type="Proteomes" id="UP000241769">
    <property type="component" value="Unassembled WGS sequence"/>
</dbReference>
<reference evidence="1 2" key="1">
    <citation type="journal article" date="2018" name="Genome Biol. Evol.">
        <title>Multiple Roots of Fruiting Body Formation in Amoebozoa.</title>
        <authorList>
            <person name="Hillmann F."/>
            <person name="Forbes G."/>
            <person name="Novohradska S."/>
            <person name="Ferling I."/>
            <person name="Riege K."/>
            <person name="Groth M."/>
            <person name="Westermann M."/>
            <person name="Marz M."/>
            <person name="Spaller T."/>
            <person name="Winckler T."/>
            <person name="Schaap P."/>
            <person name="Glockner G."/>
        </authorList>
    </citation>
    <scope>NUCLEOTIDE SEQUENCE [LARGE SCALE GENOMIC DNA]</scope>
    <source>
        <strain evidence="1 2">Jena</strain>
    </source>
</reference>
<protein>
    <submittedName>
        <fullName evidence="1">Uncharacterized protein</fullName>
    </submittedName>
</protein>
<keyword evidence="2" id="KW-1185">Reference proteome</keyword>
<dbReference type="EMBL" id="MDYQ01000121">
    <property type="protein sequence ID" value="PRP81573.1"/>
    <property type="molecule type" value="Genomic_DNA"/>
</dbReference>
<gene>
    <name evidence="1" type="ORF">PROFUN_01080</name>
</gene>
<evidence type="ECO:0000313" key="1">
    <source>
        <dbReference type="EMBL" id="PRP81573.1"/>
    </source>
</evidence>
<proteinExistence type="predicted"/>
<organism evidence="1 2">
    <name type="scientific">Planoprotostelium fungivorum</name>
    <dbReference type="NCBI Taxonomy" id="1890364"/>
    <lineage>
        <taxon>Eukaryota</taxon>
        <taxon>Amoebozoa</taxon>
        <taxon>Evosea</taxon>
        <taxon>Variosea</taxon>
        <taxon>Cavosteliida</taxon>
        <taxon>Cavosteliaceae</taxon>
        <taxon>Planoprotostelium</taxon>
    </lineage>
</organism>
<name>A0A2P6NCB7_9EUKA</name>
<evidence type="ECO:0000313" key="2">
    <source>
        <dbReference type="Proteomes" id="UP000241769"/>
    </source>
</evidence>
<dbReference type="AlphaFoldDB" id="A0A2P6NCB7"/>
<dbReference type="InParanoid" id="A0A2P6NCB7"/>
<comment type="caution">
    <text evidence="1">The sequence shown here is derived from an EMBL/GenBank/DDBJ whole genome shotgun (WGS) entry which is preliminary data.</text>
</comment>
<sequence>MFLEVMGDVESGDETSSVAAAASLIIEEHPSNKTHTQHE</sequence>